<dbReference type="GO" id="GO:0009103">
    <property type="term" value="P:lipopolysaccharide biosynthetic process"/>
    <property type="evidence" value="ECO:0007669"/>
    <property type="project" value="UniProtKB-ARBA"/>
</dbReference>
<keyword evidence="2" id="KW-1003">Cell membrane</keyword>
<feature type="transmembrane region" description="Helical" evidence="8">
    <location>
        <begin position="110"/>
        <end position="127"/>
    </location>
</feature>
<sequence>MKLAKKIGLKHLIPFLPLLALYVVLILVFSPDQLVGDEGRYMYYANNIIEGFYADTSDPWIRNGPGYPLAITLPVLLKTPFLLIRLLNVVFLAMALLLFYQLLAMFIKTPRIVIAICYLLGLYPPLARSVTGILSESFSIFLMCGFLFFFVKLCTHQFKQGRNLFLSGLFLGVLALTKVIFGYVILLGILGCLVTFIFNTSKKIKLSLFTFILSFLFCIPYLAYTQHVTGKKFLWGTHSGEMLYWRSTPFENEYGDWVSADIITGKSESNYIDTESLVANHGEFIKSLEPYSAIERDSIYKEKAIENIKNHPTKFAKNTVASGFRLFYNYPYTHMPLKVSTYFYLLPNTFLIVFLLITSFLVFTNIKVVPFEIYILGFLSIVLMGGLTLLDGRVRHLLPIIPILIFLIAYTLNRFLQVKIINREA</sequence>
<organism evidence="9 10">
    <name type="scientific">Maribacter algarum</name>
    <name type="common">ex Zhang et al. 2020</name>
    <dbReference type="NCBI Taxonomy" id="2578118"/>
    <lineage>
        <taxon>Bacteria</taxon>
        <taxon>Pseudomonadati</taxon>
        <taxon>Bacteroidota</taxon>
        <taxon>Flavobacteriia</taxon>
        <taxon>Flavobacteriales</taxon>
        <taxon>Flavobacteriaceae</taxon>
        <taxon>Maribacter</taxon>
    </lineage>
</organism>
<dbReference type="OrthoDB" id="1441547at2"/>
<keyword evidence="4" id="KW-0808">Transferase</keyword>
<reference evidence="9 10" key="1">
    <citation type="submission" date="2019-05" db="EMBL/GenBank/DDBJ databases">
        <authorList>
            <person name="Zhang J.-Y."/>
            <person name="Feg X."/>
            <person name="Du Z.-J."/>
        </authorList>
    </citation>
    <scope>NUCLEOTIDE SEQUENCE [LARGE SCALE GENOMIC DNA]</scope>
    <source>
        <strain evidence="9 10">RZ26</strain>
    </source>
</reference>
<evidence type="ECO:0000256" key="7">
    <source>
        <dbReference type="ARBA" id="ARBA00023136"/>
    </source>
</evidence>
<dbReference type="Proteomes" id="UP000310314">
    <property type="component" value="Unassembled WGS sequence"/>
</dbReference>
<dbReference type="AlphaFoldDB" id="A0A5S3PT94"/>
<dbReference type="PANTHER" id="PTHR33908:SF11">
    <property type="entry name" value="MEMBRANE PROTEIN"/>
    <property type="match status" value="1"/>
</dbReference>
<keyword evidence="6 8" id="KW-1133">Transmembrane helix</keyword>
<dbReference type="RefSeq" id="WP_138656148.1">
    <property type="nucleotide sequence ID" value="NZ_VATY01000001.1"/>
</dbReference>
<feature type="transmembrane region" description="Helical" evidence="8">
    <location>
        <begin position="82"/>
        <end position="103"/>
    </location>
</feature>
<evidence type="ECO:0000256" key="1">
    <source>
        <dbReference type="ARBA" id="ARBA00004651"/>
    </source>
</evidence>
<gene>
    <name evidence="9" type="ORF">FEE95_01965</name>
</gene>
<dbReference type="GO" id="GO:0016763">
    <property type="term" value="F:pentosyltransferase activity"/>
    <property type="evidence" value="ECO:0007669"/>
    <property type="project" value="TreeGrafter"/>
</dbReference>
<evidence type="ECO:0000256" key="3">
    <source>
        <dbReference type="ARBA" id="ARBA00022676"/>
    </source>
</evidence>
<dbReference type="InterPro" id="IPR050297">
    <property type="entry name" value="LipidA_mod_glycosyltrf_83"/>
</dbReference>
<proteinExistence type="predicted"/>
<feature type="transmembrane region" description="Helical" evidence="8">
    <location>
        <begin position="342"/>
        <end position="363"/>
    </location>
</feature>
<feature type="transmembrane region" description="Helical" evidence="8">
    <location>
        <begin position="204"/>
        <end position="224"/>
    </location>
</feature>
<dbReference type="EMBL" id="VATY01000001">
    <property type="protein sequence ID" value="TMM58216.1"/>
    <property type="molecule type" value="Genomic_DNA"/>
</dbReference>
<keyword evidence="3" id="KW-0328">Glycosyltransferase</keyword>
<feature type="transmembrane region" description="Helical" evidence="8">
    <location>
        <begin position="397"/>
        <end position="416"/>
    </location>
</feature>
<protein>
    <recommendedName>
        <fullName evidence="11">Glycosyltransferase RgtA/B/C/D-like domain-containing protein</fullName>
    </recommendedName>
</protein>
<feature type="transmembrane region" description="Helical" evidence="8">
    <location>
        <begin position="369"/>
        <end position="390"/>
    </location>
</feature>
<evidence type="ECO:0000256" key="8">
    <source>
        <dbReference type="SAM" id="Phobius"/>
    </source>
</evidence>
<dbReference type="GO" id="GO:0005886">
    <property type="term" value="C:plasma membrane"/>
    <property type="evidence" value="ECO:0007669"/>
    <property type="project" value="UniProtKB-SubCell"/>
</dbReference>
<feature type="transmembrane region" description="Helical" evidence="8">
    <location>
        <begin position="133"/>
        <end position="153"/>
    </location>
</feature>
<evidence type="ECO:0000256" key="6">
    <source>
        <dbReference type="ARBA" id="ARBA00022989"/>
    </source>
</evidence>
<comment type="caution">
    <text evidence="9">The sequence shown here is derived from an EMBL/GenBank/DDBJ whole genome shotgun (WGS) entry which is preliminary data.</text>
</comment>
<keyword evidence="5 8" id="KW-0812">Transmembrane</keyword>
<keyword evidence="10" id="KW-1185">Reference proteome</keyword>
<evidence type="ECO:0000256" key="4">
    <source>
        <dbReference type="ARBA" id="ARBA00022679"/>
    </source>
</evidence>
<evidence type="ECO:0000256" key="5">
    <source>
        <dbReference type="ARBA" id="ARBA00022692"/>
    </source>
</evidence>
<keyword evidence="7 8" id="KW-0472">Membrane</keyword>
<evidence type="ECO:0000313" key="9">
    <source>
        <dbReference type="EMBL" id="TMM58216.1"/>
    </source>
</evidence>
<name>A0A5S3PT94_9FLAO</name>
<accession>A0A5S3PT94</accession>
<evidence type="ECO:0008006" key="11">
    <source>
        <dbReference type="Google" id="ProtNLM"/>
    </source>
</evidence>
<evidence type="ECO:0000313" key="10">
    <source>
        <dbReference type="Proteomes" id="UP000310314"/>
    </source>
</evidence>
<dbReference type="PANTHER" id="PTHR33908">
    <property type="entry name" value="MANNOSYLTRANSFERASE YKCB-RELATED"/>
    <property type="match status" value="1"/>
</dbReference>
<feature type="transmembrane region" description="Helical" evidence="8">
    <location>
        <begin position="165"/>
        <end position="198"/>
    </location>
</feature>
<evidence type="ECO:0000256" key="2">
    <source>
        <dbReference type="ARBA" id="ARBA00022475"/>
    </source>
</evidence>
<feature type="transmembrane region" description="Helical" evidence="8">
    <location>
        <begin position="12"/>
        <end position="30"/>
    </location>
</feature>
<comment type="subcellular location">
    <subcellularLocation>
        <location evidence="1">Cell membrane</location>
        <topology evidence="1">Multi-pass membrane protein</topology>
    </subcellularLocation>
</comment>